<feature type="domain" description="Wall-associated receptor kinase galacturonan-binding" evidence="4">
    <location>
        <begin position="19"/>
        <end position="78"/>
    </location>
</feature>
<dbReference type="PANTHER" id="PTHR33355:SF10">
    <property type="entry name" value="EGF-LIKE DOMAIN-CONTAINING PROTEIN"/>
    <property type="match status" value="1"/>
</dbReference>
<dbReference type="Proteomes" id="UP000541444">
    <property type="component" value="Unassembled WGS sequence"/>
</dbReference>
<evidence type="ECO:0000313" key="7">
    <source>
        <dbReference type="Proteomes" id="UP000541444"/>
    </source>
</evidence>
<evidence type="ECO:0008006" key="8">
    <source>
        <dbReference type="Google" id="ProtNLM"/>
    </source>
</evidence>
<comment type="caution">
    <text evidence="6">The sequence shown here is derived from an EMBL/GenBank/DDBJ whole genome shotgun (WGS) entry which is preliminary data.</text>
</comment>
<dbReference type="PANTHER" id="PTHR33355">
    <property type="entry name" value="WALL-ASSOCIATED RECEPTOR KINASE CARBOXY-TERMINAL PROTEIN-RELATED"/>
    <property type="match status" value="1"/>
</dbReference>
<proteinExistence type="predicted"/>
<dbReference type="GO" id="GO:0030247">
    <property type="term" value="F:polysaccharide binding"/>
    <property type="evidence" value="ECO:0007669"/>
    <property type="project" value="InterPro"/>
</dbReference>
<accession>A0A7J7MQV9</accession>
<keyword evidence="7" id="KW-1185">Reference proteome</keyword>
<organism evidence="6 7">
    <name type="scientific">Kingdonia uniflora</name>
    <dbReference type="NCBI Taxonomy" id="39325"/>
    <lineage>
        <taxon>Eukaryota</taxon>
        <taxon>Viridiplantae</taxon>
        <taxon>Streptophyta</taxon>
        <taxon>Embryophyta</taxon>
        <taxon>Tracheophyta</taxon>
        <taxon>Spermatophyta</taxon>
        <taxon>Magnoliopsida</taxon>
        <taxon>Ranunculales</taxon>
        <taxon>Circaeasteraceae</taxon>
        <taxon>Kingdonia</taxon>
    </lineage>
</organism>
<keyword evidence="2" id="KW-0732">Signal</keyword>
<dbReference type="InterPro" id="IPR032872">
    <property type="entry name" value="WAK_assoc_C"/>
</dbReference>
<gene>
    <name evidence="6" type="ORF">GIB67_004247</name>
</gene>
<dbReference type="AlphaFoldDB" id="A0A7J7MQV9"/>
<dbReference type="EMBL" id="JACGCM010001275">
    <property type="protein sequence ID" value="KAF6157309.1"/>
    <property type="molecule type" value="Genomic_DNA"/>
</dbReference>
<evidence type="ECO:0000256" key="2">
    <source>
        <dbReference type="ARBA" id="ARBA00022729"/>
    </source>
</evidence>
<evidence type="ECO:0000313" key="6">
    <source>
        <dbReference type="EMBL" id="KAF6157309.1"/>
    </source>
</evidence>
<dbReference type="GO" id="GO:0016020">
    <property type="term" value="C:membrane"/>
    <property type="evidence" value="ECO:0007669"/>
    <property type="project" value="UniProtKB-SubCell"/>
</dbReference>
<evidence type="ECO:0000259" key="4">
    <source>
        <dbReference type="Pfam" id="PF13947"/>
    </source>
</evidence>
<keyword evidence="3" id="KW-0325">Glycoprotein</keyword>
<reference evidence="6 7" key="1">
    <citation type="journal article" date="2020" name="IScience">
        <title>Genome Sequencing of the Endangered Kingdonia uniflora (Circaeasteraceae, Ranunculales) Reveals Potential Mechanisms of Evolutionary Specialization.</title>
        <authorList>
            <person name="Sun Y."/>
            <person name="Deng T."/>
            <person name="Zhang A."/>
            <person name="Moore M.J."/>
            <person name="Landis J.B."/>
            <person name="Lin N."/>
            <person name="Zhang H."/>
            <person name="Zhang X."/>
            <person name="Huang J."/>
            <person name="Zhang X."/>
            <person name="Sun H."/>
            <person name="Wang H."/>
        </authorList>
    </citation>
    <scope>NUCLEOTIDE SEQUENCE [LARGE SCALE GENOMIC DNA]</scope>
    <source>
        <strain evidence="6">TB1705</strain>
        <tissue evidence="6">Leaf</tissue>
    </source>
</reference>
<feature type="domain" description="Wall-associated receptor kinase C-terminal" evidence="5">
    <location>
        <begin position="197"/>
        <end position="249"/>
    </location>
</feature>
<dbReference type="Pfam" id="PF14380">
    <property type="entry name" value="WAK_assoc"/>
    <property type="match status" value="1"/>
</dbReference>
<dbReference type="PROSITE" id="PS51257">
    <property type="entry name" value="PROKAR_LIPOPROTEIN"/>
    <property type="match status" value="1"/>
</dbReference>
<name>A0A7J7MQV9_9MAGN</name>
<evidence type="ECO:0000259" key="5">
    <source>
        <dbReference type="Pfam" id="PF14380"/>
    </source>
</evidence>
<dbReference type="Pfam" id="PF13947">
    <property type="entry name" value="GUB_WAK_bind"/>
    <property type="match status" value="1"/>
</dbReference>
<comment type="subcellular location">
    <subcellularLocation>
        <location evidence="1">Membrane</location>
        <topology evidence="1">Single-pass membrane protein</topology>
    </subcellularLocation>
</comment>
<evidence type="ECO:0000256" key="3">
    <source>
        <dbReference type="ARBA" id="ARBA00023180"/>
    </source>
</evidence>
<sequence length="279" mass="30820">MKFRSPITLLFSFASFQACKRSCEDQLVRYPFGSGPECGDPRFQTSVTCDQEKLTLTIHTGTYNIETVDYDNHVVYILDPSMTTCTTFPPSKVIVLDWDSPFTFTEGNFFALLGCSITSSPLYKSRNGDNGTVVPLCDNEGAPLCSLLYSCPAISNQNLPISSCCVYTPVDLGPAFDMDLQKLQCVSYAAVYSFNGQDLKPESWKYGVALKYKFSVKNDFPSACNICERSNGVCGYTGAYNLFICNCAGGVNTTTDCYFSASWNNCVKLLSWKPGFFIT</sequence>
<protein>
    <recommendedName>
        <fullName evidence="8">Wall-associated receptor kinase galacturonan-binding domain-containing protein</fullName>
    </recommendedName>
</protein>
<dbReference type="OrthoDB" id="1933476at2759"/>
<dbReference type="InterPro" id="IPR025287">
    <property type="entry name" value="WAK_GUB"/>
</dbReference>
<evidence type="ECO:0000256" key="1">
    <source>
        <dbReference type="ARBA" id="ARBA00004167"/>
    </source>
</evidence>